<evidence type="ECO:0000256" key="1">
    <source>
        <dbReference type="SAM" id="MobiDB-lite"/>
    </source>
</evidence>
<protein>
    <submittedName>
        <fullName evidence="2">Uncharacterized protein</fullName>
    </submittedName>
</protein>
<dbReference type="RefSeq" id="WP_258791129.1">
    <property type="nucleotide sequence ID" value="NZ_JANUGQ010000045.1"/>
</dbReference>
<dbReference type="Proteomes" id="UP001431313">
    <property type="component" value="Unassembled WGS sequence"/>
</dbReference>
<gene>
    <name evidence="2" type="ORF">NX801_30060</name>
</gene>
<comment type="caution">
    <text evidence="2">The sequence shown here is derived from an EMBL/GenBank/DDBJ whole genome shotgun (WGS) entry which is preliminary data.</text>
</comment>
<dbReference type="EMBL" id="JANUGQ010000045">
    <property type="protein sequence ID" value="MCS0639807.1"/>
    <property type="molecule type" value="Genomic_DNA"/>
</dbReference>
<organism evidence="2 3">
    <name type="scientific">Streptomyces pyxinae</name>
    <dbReference type="NCBI Taxonomy" id="2970734"/>
    <lineage>
        <taxon>Bacteria</taxon>
        <taxon>Bacillati</taxon>
        <taxon>Actinomycetota</taxon>
        <taxon>Actinomycetes</taxon>
        <taxon>Kitasatosporales</taxon>
        <taxon>Streptomycetaceae</taxon>
        <taxon>Streptomyces</taxon>
    </lineage>
</organism>
<proteinExistence type="predicted"/>
<evidence type="ECO:0000313" key="3">
    <source>
        <dbReference type="Proteomes" id="UP001431313"/>
    </source>
</evidence>
<sequence>MEKECRIRAAPEGQPITIVLEDGPAHPDTSDQNPDQDGVPGTGPGHPATGLTPPRAPDRLMSRGPRSRRS</sequence>
<evidence type="ECO:0000313" key="2">
    <source>
        <dbReference type="EMBL" id="MCS0639807.1"/>
    </source>
</evidence>
<name>A0ABT2CQU1_9ACTN</name>
<reference evidence="2" key="1">
    <citation type="submission" date="2022-08" db="EMBL/GenBank/DDBJ databases">
        <authorList>
            <person name="Somphong A."/>
            <person name="Phongsopitanun W."/>
        </authorList>
    </citation>
    <scope>NUCLEOTIDE SEQUENCE</scope>
    <source>
        <strain evidence="2">LP05-1</strain>
    </source>
</reference>
<accession>A0ABT2CQU1</accession>
<feature type="region of interest" description="Disordered" evidence="1">
    <location>
        <begin position="1"/>
        <end position="70"/>
    </location>
</feature>
<keyword evidence="3" id="KW-1185">Reference proteome</keyword>